<dbReference type="EMBL" id="OY882875">
    <property type="protein sequence ID" value="CAK6439388.1"/>
    <property type="molecule type" value="Genomic_DNA"/>
</dbReference>
<gene>
    <name evidence="1" type="ORF">MPIPNATIZW_LOCUS7694</name>
</gene>
<reference evidence="1" key="1">
    <citation type="submission" date="2023-12" db="EMBL/GenBank/DDBJ databases">
        <authorList>
            <person name="Brown T."/>
        </authorList>
    </citation>
    <scope>NUCLEOTIDE SEQUENCE</scope>
</reference>
<evidence type="ECO:0000313" key="2">
    <source>
        <dbReference type="Proteomes" id="UP001314169"/>
    </source>
</evidence>
<organism evidence="1 2">
    <name type="scientific">Pipistrellus nathusii</name>
    <name type="common">Nathusius' pipistrelle</name>
    <dbReference type="NCBI Taxonomy" id="59473"/>
    <lineage>
        <taxon>Eukaryota</taxon>
        <taxon>Metazoa</taxon>
        <taxon>Chordata</taxon>
        <taxon>Craniata</taxon>
        <taxon>Vertebrata</taxon>
        <taxon>Euteleostomi</taxon>
        <taxon>Mammalia</taxon>
        <taxon>Eutheria</taxon>
        <taxon>Laurasiatheria</taxon>
        <taxon>Chiroptera</taxon>
        <taxon>Yangochiroptera</taxon>
        <taxon>Vespertilionidae</taxon>
        <taxon>Pipistrellus</taxon>
    </lineage>
</organism>
<accession>A0ABN9ZP20</accession>
<keyword evidence="2" id="KW-1185">Reference proteome</keyword>
<proteinExistence type="predicted"/>
<sequence>MEGFLPPSLSSYLHCCPQLGSLPCVCPADSQSWCEGGDAGGLGAVTLLFCFVLKGMWQLSTLPFSSDLTNNTASSSKAPAGLTEEISFCPGNIFPLCFWNEREQAEYILRLKFGVIIITVVRERNSSSVL</sequence>
<name>A0ABN9ZP20_PIPNA</name>
<dbReference type="Proteomes" id="UP001314169">
    <property type="component" value="Chromosome 18"/>
</dbReference>
<evidence type="ECO:0000313" key="1">
    <source>
        <dbReference type="EMBL" id="CAK6439388.1"/>
    </source>
</evidence>
<protein>
    <submittedName>
        <fullName evidence="1">Uncharacterized protein</fullName>
    </submittedName>
</protein>